<gene>
    <name evidence="3" type="ORF">NV381_33000</name>
</gene>
<dbReference type="Proteomes" id="UP001300012">
    <property type="component" value="Unassembled WGS sequence"/>
</dbReference>
<dbReference type="SUPFAM" id="SSF50685">
    <property type="entry name" value="Barwin-like endoglucanases"/>
    <property type="match status" value="1"/>
</dbReference>
<dbReference type="PANTHER" id="PTHR39160:SF4">
    <property type="entry name" value="RESUSCITATION-PROMOTING FACTOR RPFB"/>
    <property type="match status" value="1"/>
</dbReference>
<comment type="caution">
    <text evidence="3">The sequence shown here is derived from an EMBL/GenBank/DDBJ whole genome shotgun (WGS) entry which is preliminary data.</text>
</comment>
<dbReference type="InterPro" id="IPR036908">
    <property type="entry name" value="RlpA-like_sf"/>
</dbReference>
<sequence length="235" mass="25575">MLQLRFIFILTVLLVFMSGTALQAFAYYYDEDMYDINELAYGPIYCPCSIPEPDPVPEEPEVVVPKPLNYQVNAGDTLYKIAKDFNVSLSSLLALNDIADPKRLTIGQQLQIPDSEAAIPLPDGQRKTIKRVLSSTLTAYTAGIESTGKTASHPQYGITYSGSKAEEGRTIAVDPSIIPIGTTVYIDGVGIRKAEDTGSAVRGSRIDVFMDDVGQALNFGVKRNVKVYVLSAENA</sequence>
<proteinExistence type="predicted"/>
<dbReference type="Gene3D" id="3.10.350.10">
    <property type="entry name" value="LysM domain"/>
    <property type="match status" value="1"/>
</dbReference>
<evidence type="ECO:0000259" key="2">
    <source>
        <dbReference type="PROSITE" id="PS51782"/>
    </source>
</evidence>
<feature type="domain" description="LysM" evidence="2">
    <location>
        <begin position="68"/>
        <end position="112"/>
    </location>
</feature>
<reference evidence="3 4" key="1">
    <citation type="submission" date="2022-08" db="EMBL/GenBank/DDBJ databases">
        <title>Paenibacillus endoradicis sp. nov., Paenibacillus radicibacter sp. nov and Paenibacillus pararadicis sp. nov., three cold-adapted plant growth-promoting bacteria isolated from root of Larix gmelinii in Great Khingan.</title>
        <authorList>
            <person name="Xue H."/>
        </authorList>
    </citation>
    <scope>NUCLEOTIDE SEQUENCE [LARGE SCALE GENOMIC DNA]</scope>
    <source>
        <strain evidence="3 4">N5-1-1-5</strain>
    </source>
</reference>
<organism evidence="3 4">
    <name type="scientific">Paenibacillus radicis</name>
    <name type="common">ex Xue et al. 2023</name>
    <dbReference type="NCBI Taxonomy" id="2972489"/>
    <lineage>
        <taxon>Bacteria</taxon>
        <taxon>Bacillati</taxon>
        <taxon>Bacillota</taxon>
        <taxon>Bacilli</taxon>
        <taxon>Bacillales</taxon>
        <taxon>Paenibacillaceae</taxon>
        <taxon>Paenibacillus</taxon>
    </lineage>
</organism>
<dbReference type="InterPro" id="IPR018392">
    <property type="entry name" value="LysM"/>
</dbReference>
<dbReference type="InterPro" id="IPR051933">
    <property type="entry name" value="Resuscitation_pf_RpfB"/>
</dbReference>
<dbReference type="SMART" id="SM00257">
    <property type="entry name" value="LysM"/>
    <property type="match status" value="1"/>
</dbReference>
<dbReference type="InterPro" id="IPR036779">
    <property type="entry name" value="LysM_dom_sf"/>
</dbReference>
<dbReference type="Pfam" id="PF06725">
    <property type="entry name" value="3D"/>
    <property type="match status" value="1"/>
</dbReference>
<dbReference type="Pfam" id="PF01476">
    <property type="entry name" value="LysM"/>
    <property type="match status" value="1"/>
</dbReference>
<keyword evidence="4" id="KW-1185">Reference proteome</keyword>
<dbReference type="InterPro" id="IPR010611">
    <property type="entry name" value="3D_dom"/>
</dbReference>
<dbReference type="EMBL" id="JANQBD010000035">
    <property type="protein sequence ID" value="MCR8636018.1"/>
    <property type="molecule type" value="Genomic_DNA"/>
</dbReference>
<dbReference type="Gene3D" id="2.40.40.10">
    <property type="entry name" value="RlpA-like domain"/>
    <property type="match status" value="1"/>
</dbReference>
<keyword evidence="1" id="KW-0732">Signal</keyword>
<dbReference type="PROSITE" id="PS51782">
    <property type="entry name" value="LYSM"/>
    <property type="match status" value="1"/>
</dbReference>
<accession>A0ABT1YS65</accession>
<dbReference type="InterPro" id="IPR059180">
    <property type="entry name" value="3D_YorM"/>
</dbReference>
<dbReference type="SUPFAM" id="SSF54106">
    <property type="entry name" value="LysM domain"/>
    <property type="match status" value="1"/>
</dbReference>
<evidence type="ECO:0000256" key="1">
    <source>
        <dbReference type="ARBA" id="ARBA00022729"/>
    </source>
</evidence>
<evidence type="ECO:0000313" key="4">
    <source>
        <dbReference type="Proteomes" id="UP001300012"/>
    </source>
</evidence>
<protein>
    <submittedName>
        <fullName evidence="3">3D domain-containing protein</fullName>
    </submittedName>
</protein>
<dbReference type="PANTHER" id="PTHR39160">
    <property type="entry name" value="CELL WALL-BINDING PROTEIN YOCH"/>
    <property type="match status" value="1"/>
</dbReference>
<dbReference type="RefSeq" id="WP_258217559.1">
    <property type="nucleotide sequence ID" value="NZ_JANQBD010000035.1"/>
</dbReference>
<evidence type="ECO:0000313" key="3">
    <source>
        <dbReference type="EMBL" id="MCR8636018.1"/>
    </source>
</evidence>
<dbReference type="CDD" id="cd14667">
    <property type="entry name" value="3D_containing_proteins"/>
    <property type="match status" value="1"/>
</dbReference>
<dbReference type="CDD" id="cd00118">
    <property type="entry name" value="LysM"/>
    <property type="match status" value="1"/>
</dbReference>
<name>A0ABT1YS65_9BACL</name>